<dbReference type="Gene3D" id="3.30.70.2220">
    <property type="entry name" value="CRISPR-Cas system, Cmr2 subunit, D1 domain, cysteine cluster"/>
    <property type="match status" value="1"/>
</dbReference>
<organism evidence="5 6">
    <name type="scientific">Gloeocapsopsis dulcis AAB1 = 1H9</name>
    <dbReference type="NCBI Taxonomy" id="1433147"/>
    <lineage>
        <taxon>Bacteria</taxon>
        <taxon>Bacillati</taxon>
        <taxon>Cyanobacteriota</taxon>
        <taxon>Cyanophyceae</taxon>
        <taxon>Oscillatoriophycideae</taxon>
        <taxon>Chroococcales</taxon>
        <taxon>Chroococcaceae</taxon>
        <taxon>Gloeocapsopsis</taxon>
        <taxon>Gloeocapsopsis dulcis</taxon>
    </lineage>
</organism>
<dbReference type="Proteomes" id="UP000441797">
    <property type="component" value="Unassembled WGS sequence"/>
</dbReference>
<reference evidence="5 6" key="1">
    <citation type="journal article" date="2019" name="Front. Microbiol.">
        <title>Genomic Features for Desiccation Tolerance and Sugar Biosynthesis in the Extremophile Gloeocapsopsis sp. UTEX B3054.</title>
        <authorList>
            <person name="Urrejola C."/>
            <person name="Alcorta J."/>
            <person name="Salas L."/>
            <person name="Vasquez M."/>
            <person name="Polz M.F."/>
            <person name="Vicuna R."/>
            <person name="Diez B."/>
        </authorList>
    </citation>
    <scope>NUCLEOTIDE SEQUENCE [LARGE SCALE GENOMIC DNA]</scope>
    <source>
        <strain evidence="5 6">1H9</strain>
    </source>
</reference>
<dbReference type="AlphaFoldDB" id="A0A6N8FYH1"/>
<dbReference type="RefSeq" id="WP_105220575.1">
    <property type="nucleotide sequence ID" value="NZ_CAWNSU010000062.1"/>
</dbReference>
<dbReference type="EMBL" id="NAPY01000033">
    <property type="protein sequence ID" value="MUL38188.1"/>
    <property type="molecule type" value="Genomic_DNA"/>
</dbReference>
<evidence type="ECO:0000313" key="6">
    <source>
        <dbReference type="Proteomes" id="UP000441797"/>
    </source>
</evidence>
<comment type="caution">
    <text evidence="5">The sequence shown here is derived from an EMBL/GenBank/DDBJ whole genome shotgun (WGS) entry which is preliminary data.</text>
</comment>
<evidence type="ECO:0000313" key="5">
    <source>
        <dbReference type="EMBL" id="MUL38188.1"/>
    </source>
</evidence>
<sequence>MTRLYWQAKIWGLLHDPTFKVLFSNEKGNSSWQKLAVMQDWRDNKQNLTEINSEISNQILIAKQIASASDRAAISSLTNHLNYAPSNNRNFGLEISHLLSGAKQEFKLNASFHNELASQGSRVNYFDQIERTLFSQQIVDPEDRRQKPLTEISHSQKVFWWLWRCLPVAACDALGNGTRDESLFLIPAQSQIPDGSMWNQASLTAAIAGTLVATESQESSTHPYLATFSFTPVQELIKASRKMRDLWAGSWILHYLSAKVCWKLAWKYGPDCLVYPSLFQQPLIDHWLLQQWVDFQPWIQPPSDRQILTAGFPNVLVLILPKDKVRAAMQMAQETLKAEWMKLSNLVFQELQQRCWMRGLAEDNKTWNGWLNSQWQTYWSALPIGKEGEELTSSTQYEMPEFQAWTEAQNQAFRVSESQRLFQETELNFLKQVREQQLRTQENNHINIGSWWSHVFDQTRLALTAIKSARTWQLPTAFGVRSTVSGLGCAVHPGPDWMSEGEIKKFWKNHAGLFDGSEQLNATETVKRGLHLILPQLLNLDNNANTKLSAAYPDLTMGVAGYLKVSDRTCLDHFHRSCYAIQNLFSPQAQSDRLNVAAQWGIPWIDSHPDIAFQKHHPRFLNAGWLIEDLETPELSNIQKQIDAEADSALVESLSQEFTRLKTQYRHNIQQIIDRHYPANNPADWYILAAGDGDGMSEWLKGQKLHAYRQYVPANVSVPEPLQAAFDQFLTEKKRMGPATHGALSRALLDFSNQLVPYLTEQRYAGRLIYGGGDDVLAYTNLWEWDNWLWDIRQCFRGAADTHQEFSNQGDYWQWCRGEIKRDRNGHPLLSTRPLFTMGREATISFGLVIAHHSVPLAIALENLWDAEKEGAKKHQSPDGKTKDALQVRVLYGNGNVLQATSKFDVFHQWQSLLQFQSQYPDIELDPALFEQAAQMWEQHPAPNGAAISCWAQAFCQQRELFKQNDSAKVEFQQLLSEYLTALQQTTQQASDRQIQNWLKLAAFVLRCRKITLGGVK</sequence>
<accession>A0A6N8FYH1</accession>
<dbReference type="Gene3D" id="3.30.70.270">
    <property type="match status" value="1"/>
</dbReference>
<keyword evidence="1" id="KW-0547">Nucleotide-binding</keyword>
<dbReference type="Pfam" id="PF22335">
    <property type="entry name" value="Cas10-Cmr2_palm2"/>
    <property type="match status" value="1"/>
</dbReference>
<keyword evidence="6" id="KW-1185">Reference proteome</keyword>
<name>A0A6N8FYH1_9CHRO</name>
<evidence type="ECO:0000259" key="4">
    <source>
        <dbReference type="Pfam" id="PF22335"/>
    </source>
</evidence>
<dbReference type="InterPro" id="IPR024615">
    <property type="entry name" value="CRISPR-assoc_Cmr2_N"/>
</dbReference>
<dbReference type="InterPro" id="IPR013407">
    <property type="entry name" value="CRISPR-assoc_prot_Cmr2"/>
</dbReference>
<evidence type="ECO:0000256" key="1">
    <source>
        <dbReference type="ARBA" id="ARBA00022741"/>
    </source>
</evidence>
<dbReference type="Pfam" id="PF12469">
    <property type="entry name" value="Cmr2_N"/>
    <property type="match status" value="1"/>
</dbReference>
<dbReference type="InterPro" id="IPR043128">
    <property type="entry name" value="Rev_trsase/Diguanyl_cyclase"/>
</dbReference>
<keyword evidence="2" id="KW-0051">Antiviral defense</keyword>
<dbReference type="GO" id="GO:0051607">
    <property type="term" value="P:defense response to virus"/>
    <property type="evidence" value="ECO:0007669"/>
    <property type="project" value="UniProtKB-KW"/>
</dbReference>
<feature type="domain" description="CRISPR-associated protein Cmr2 N-terminal" evidence="3">
    <location>
        <begin position="225"/>
        <end position="343"/>
    </location>
</feature>
<evidence type="ECO:0000259" key="3">
    <source>
        <dbReference type="Pfam" id="PF12469"/>
    </source>
</evidence>
<dbReference type="NCBIfam" id="TIGR02577">
    <property type="entry name" value="cas_TM1794_Cmr2"/>
    <property type="match status" value="1"/>
</dbReference>
<evidence type="ECO:0000256" key="2">
    <source>
        <dbReference type="ARBA" id="ARBA00023118"/>
    </source>
</evidence>
<proteinExistence type="predicted"/>
<feature type="domain" description="Cas10/Cmr2 second palm" evidence="4">
    <location>
        <begin position="692"/>
        <end position="802"/>
    </location>
</feature>
<dbReference type="InterPro" id="IPR054767">
    <property type="entry name" value="Cas10-Cmr2_palm2"/>
</dbReference>
<dbReference type="GO" id="GO:0000166">
    <property type="term" value="F:nucleotide binding"/>
    <property type="evidence" value="ECO:0007669"/>
    <property type="project" value="UniProtKB-KW"/>
</dbReference>
<protein>
    <submittedName>
        <fullName evidence="5">Type III-B CRISPR-associated protein Cas10/Cmr2</fullName>
    </submittedName>
</protein>
<dbReference type="InterPro" id="IPR038242">
    <property type="entry name" value="Cmr2_N"/>
</dbReference>
<gene>
    <name evidence="5" type="ORF">BWI75_18090</name>
</gene>